<sequence>MNACLSVWAASVRLSRGCYERAWDGHLGIIKTEDCWRGTSVDVRMAHVWRKEIWKIEITHQYSVVSLLSSQLPKLILDSLGSIIHWALNIMEITEQDTHRATRVSVQMELHALWWKRKHDENWKLQSLAINMPRPALNVPATTTMKPGEKISYLLLGFQSHGKRE</sequence>
<proteinExistence type="predicted"/>
<name>A0A2H3AYR8_9AGAR</name>
<dbReference type="EMBL" id="KZ293519">
    <property type="protein sequence ID" value="PBK58908.1"/>
    <property type="molecule type" value="Genomic_DNA"/>
</dbReference>
<keyword evidence="2" id="KW-1185">Reference proteome</keyword>
<evidence type="ECO:0000313" key="2">
    <source>
        <dbReference type="Proteomes" id="UP000218334"/>
    </source>
</evidence>
<reference evidence="2" key="1">
    <citation type="journal article" date="2017" name="Nat. Ecol. Evol.">
        <title>Genome expansion and lineage-specific genetic innovations in the forest pathogenic fungi Armillaria.</title>
        <authorList>
            <person name="Sipos G."/>
            <person name="Prasanna A.N."/>
            <person name="Walter M.C."/>
            <person name="O'Connor E."/>
            <person name="Balint B."/>
            <person name="Krizsan K."/>
            <person name="Kiss B."/>
            <person name="Hess J."/>
            <person name="Varga T."/>
            <person name="Slot J."/>
            <person name="Riley R."/>
            <person name="Boka B."/>
            <person name="Rigling D."/>
            <person name="Barry K."/>
            <person name="Lee J."/>
            <person name="Mihaltcheva S."/>
            <person name="LaButti K."/>
            <person name="Lipzen A."/>
            <person name="Waldron R."/>
            <person name="Moloney N.M."/>
            <person name="Sperisen C."/>
            <person name="Kredics L."/>
            <person name="Vagvoelgyi C."/>
            <person name="Patrignani A."/>
            <person name="Fitzpatrick D."/>
            <person name="Nagy I."/>
            <person name="Doyle S."/>
            <person name="Anderson J.B."/>
            <person name="Grigoriev I.V."/>
            <person name="Gueldener U."/>
            <person name="Muensterkoetter M."/>
            <person name="Nagy L.G."/>
        </authorList>
    </citation>
    <scope>NUCLEOTIDE SEQUENCE [LARGE SCALE GENOMIC DNA]</scope>
    <source>
        <strain evidence="2">28-4</strain>
    </source>
</reference>
<dbReference type="AlphaFoldDB" id="A0A2H3AYR8"/>
<evidence type="ECO:0000313" key="1">
    <source>
        <dbReference type="EMBL" id="PBK58908.1"/>
    </source>
</evidence>
<organism evidence="1 2">
    <name type="scientific">Armillaria solidipes</name>
    <dbReference type="NCBI Taxonomy" id="1076256"/>
    <lineage>
        <taxon>Eukaryota</taxon>
        <taxon>Fungi</taxon>
        <taxon>Dikarya</taxon>
        <taxon>Basidiomycota</taxon>
        <taxon>Agaricomycotina</taxon>
        <taxon>Agaricomycetes</taxon>
        <taxon>Agaricomycetidae</taxon>
        <taxon>Agaricales</taxon>
        <taxon>Marasmiineae</taxon>
        <taxon>Physalacriaceae</taxon>
        <taxon>Armillaria</taxon>
    </lineage>
</organism>
<dbReference type="Proteomes" id="UP000218334">
    <property type="component" value="Unassembled WGS sequence"/>
</dbReference>
<gene>
    <name evidence="1" type="ORF">ARMSODRAFT_983459</name>
</gene>
<protein>
    <submittedName>
        <fullName evidence="1">Uncharacterized protein</fullName>
    </submittedName>
</protein>
<accession>A0A2H3AYR8</accession>